<evidence type="ECO:0000256" key="2">
    <source>
        <dbReference type="SAM" id="MobiDB-lite"/>
    </source>
</evidence>
<comment type="caution">
    <text evidence="5">The sequence shown here is derived from an EMBL/GenBank/DDBJ whole genome shotgun (WGS) entry which is preliminary data.</text>
</comment>
<protein>
    <submittedName>
        <fullName evidence="5">Serine/threonine-protein phosphatase 6 regulatory ankyrin repeat subunit B-like protein</fullName>
    </submittedName>
</protein>
<feature type="transmembrane region" description="Helical" evidence="3">
    <location>
        <begin position="693"/>
        <end position="721"/>
    </location>
</feature>
<dbReference type="SMART" id="SM00248">
    <property type="entry name" value="ANK"/>
    <property type="match status" value="4"/>
</dbReference>
<sequence>MSSNPPPPAPTTTPPPPPPPPTATTSQSVSEIQISQETPPRTLPEGRTDQATKDELFEKVMQEDWNDVVNIYIDEKDIVSTAKITRNKETALHIAISDSKTEVVKVLLDIIDPIKFREMTNDMDENPLHLAASLGQAETCRQLLEKDPELIGARNKDGETPLFQAALHGKERAFYALHPKCPITGKDIEHDIVHCKRTDGNSILHVAIQGEYFRLAYQIIYWYPELIMFYNEKGLTALHLLAQNPSAFRSGCRLGPYDDFIYRCLIVDLDEVKTPSHFKDVHSLDFKFQVPRNYQTCLDSLNLWKYIFTAIGGWARTWEDIKHDICKIFNKDVEKQLPVRSTAAKDKKQAPKEPSKDKIVEDSSKGCKHSHFDTEVGGENMKKGDGSQEEEEDSKKHQKKDDSTEPPPYPSNYNVFFHFVEFVMEFFLFVLGLGYFQVRKIKGKKQKHKLACQIMKQLVHNIEFWVYTGSGSAPVTVDSNRVGASLVTEPPVDASNLSTEEKSVSPILIAAKMGIVEIVEEVLNKFPMAQYDEDLDKKNVLMLAVENGQAYVVDRLRKKYSGEHSIYQKVDNKGDTVIHLAATFGKNRPWRISSAAIQMQWDLKWYNFIESSMPTNLRARRNKEGKTSMEVFEETHEGIIKDGVKWLNSTSESCSVVAALIASVAYASAATVPGGDNQNNGIPILKGDPSFDIFIIASLAALCFSVTSLTMFLSILTANYTIHDFLHNLPTKLLLGLTTLFISIGAMLVSFCAGHFFNIGDRNRNTGSSVFAIICLPVSAYALTQFRLLISLVKAPF</sequence>
<gene>
    <name evidence="5" type="ORF">CKAN_00401500</name>
</gene>
<feature type="region of interest" description="Disordered" evidence="2">
    <location>
        <begin position="1"/>
        <end position="48"/>
    </location>
</feature>
<feature type="repeat" description="ANK" evidence="1">
    <location>
        <begin position="87"/>
        <end position="109"/>
    </location>
</feature>
<feature type="transmembrane region" description="Helical" evidence="3">
    <location>
        <begin position="415"/>
        <end position="436"/>
    </location>
</feature>
<dbReference type="InterPro" id="IPR002110">
    <property type="entry name" value="Ankyrin_rpt"/>
</dbReference>
<dbReference type="Pfam" id="PF13962">
    <property type="entry name" value="PGG"/>
    <property type="match status" value="1"/>
</dbReference>
<dbReference type="PANTHER" id="PTHR24177:SF103">
    <property type="entry name" value="PGG DOMAIN-CONTAINING PROTEIN"/>
    <property type="match status" value="1"/>
</dbReference>
<feature type="compositionally biased region" description="Pro residues" evidence="2">
    <location>
        <begin position="1"/>
        <end position="22"/>
    </location>
</feature>
<feature type="transmembrane region" description="Helical" evidence="3">
    <location>
        <begin position="769"/>
        <end position="790"/>
    </location>
</feature>
<evidence type="ECO:0000256" key="3">
    <source>
        <dbReference type="SAM" id="Phobius"/>
    </source>
</evidence>
<name>A0A443NAS7_9MAGN</name>
<proteinExistence type="predicted"/>
<organism evidence="5 6">
    <name type="scientific">Cinnamomum micranthum f. kanehirae</name>
    <dbReference type="NCBI Taxonomy" id="337451"/>
    <lineage>
        <taxon>Eukaryota</taxon>
        <taxon>Viridiplantae</taxon>
        <taxon>Streptophyta</taxon>
        <taxon>Embryophyta</taxon>
        <taxon>Tracheophyta</taxon>
        <taxon>Spermatophyta</taxon>
        <taxon>Magnoliopsida</taxon>
        <taxon>Magnoliidae</taxon>
        <taxon>Laurales</taxon>
        <taxon>Lauraceae</taxon>
        <taxon>Cinnamomum</taxon>
    </lineage>
</organism>
<feature type="region of interest" description="Disordered" evidence="2">
    <location>
        <begin position="340"/>
        <end position="407"/>
    </location>
</feature>
<dbReference type="AlphaFoldDB" id="A0A443NAS7"/>
<feature type="compositionally biased region" description="Basic and acidic residues" evidence="2">
    <location>
        <begin position="393"/>
        <end position="403"/>
    </location>
</feature>
<keyword evidence="6" id="KW-1185">Reference proteome</keyword>
<dbReference type="InterPro" id="IPR036770">
    <property type="entry name" value="Ankyrin_rpt-contain_sf"/>
</dbReference>
<dbReference type="Proteomes" id="UP000283530">
    <property type="component" value="Unassembled WGS sequence"/>
</dbReference>
<feature type="compositionally biased region" description="Basic and acidic residues" evidence="2">
    <location>
        <begin position="340"/>
        <end position="386"/>
    </location>
</feature>
<keyword evidence="3" id="KW-0472">Membrane</keyword>
<evidence type="ECO:0000313" key="6">
    <source>
        <dbReference type="Proteomes" id="UP000283530"/>
    </source>
</evidence>
<evidence type="ECO:0000256" key="1">
    <source>
        <dbReference type="PROSITE-ProRule" id="PRU00023"/>
    </source>
</evidence>
<keyword evidence="1" id="KW-0040">ANK repeat</keyword>
<dbReference type="Pfam" id="PF12796">
    <property type="entry name" value="Ank_2"/>
    <property type="match status" value="1"/>
</dbReference>
<dbReference type="STRING" id="337451.A0A443NAS7"/>
<evidence type="ECO:0000259" key="4">
    <source>
        <dbReference type="Pfam" id="PF13962"/>
    </source>
</evidence>
<dbReference type="SUPFAM" id="SSF48403">
    <property type="entry name" value="Ankyrin repeat"/>
    <property type="match status" value="2"/>
</dbReference>
<keyword evidence="3" id="KW-0812">Transmembrane</keyword>
<keyword evidence="3" id="KW-1133">Transmembrane helix</keyword>
<dbReference type="PROSITE" id="PS50297">
    <property type="entry name" value="ANK_REP_REGION"/>
    <property type="match status" value="1"/>
</dbReference>
<dbReference type="OrthoDB" id="784923at2759"/>
<dbReference type="PROSITE" id="PS50088">
    <property type="entry name" value="ANK_REPEAT"/>
    <property type="match status" value="1"/>
</dbReference>
<accession>A0A443NAS7</accession>
<feature type="compositionally biased region" description="Low complexity" evidence="2">
    <location>
        <begin position="23"/>
        <end position="38"/>
    </location>
</feature>
<feature type="transmembrane region" description="Helical" evidence="3">
    <location>
        <begin position="733"/>
        <end position="757"/>
    </location>
</feature>
<evidence type="ECO:0000313" key="5">
    <source>
        <dbReference type="EMBL" id="RWR75624.1"/>
    </source>
</evidence>
<reference evidence="5 6" key="1">
    <citation type="journal article" date="2019" name="Nat. Plants">
        <title>Stout camphor tree genome fills gaps in understanding of flowering plant genome evolution.</title>
        <authorList>
            <person name="Chaw S.M."/>
            <person name="Liu Y.C."/>
            <person name="Wu Y.W."/>
            <person name="Wang H.Y."/>
            <person name="Lin C.I."/>
            <person name="Wu C.S."/>
            <person name="Ke H.M."/>
            <person name="Chang L.Y."/>
            <person name="Hsu C.Y."/>
            <person name="Yang H.T."/>
            <person name="Sudianto E."/>
            <person name="Hsu M.H."/>
            <person name="Wu K.P."/>
            <person name="Wang L.N."/>
            <person name="Leebens-Mack J.H."/>
            <person name="Tsai I.J."/>
        </authorList>
    </citation>
    <scope>NUCLEOTIDE SEQUENCE [LARGE SCALE GENOMIC DNA]</scope>
    <source>
        <strain evidence="6">cv. Chaw 1501</strain>
        <tissue evidence="5">Young leaves</tissue>
    </source>
</reference>
<dbReference type="InterPro" id="IPR026961">
    <property type="entry name" value="PGG_dom"/>
</dbReference>
<dbReference type="PANTHER" id="PTHR24177">
    <property type="entry name" value="CASKIN"/>
    <property type="match status" value="1"/>
</dbReference>
<dbReference type="EMBL" id="QPKB01000002">
    <property type="protein sequence ID" value="RWR75624.1"/>
    <property type="molecule type" value="Genomic_DNA"/>
</dbReference>
<dbReference type="GO" id="GO:0016020">
    <property type="term" value="C:membrane"/>
    <property type="evidence" value="ECO:0007669"/>
    <property type="project" value="TreeGrafter"/>
</dbReference>
<dbReference type="Gene3D" id="1.25.40.20">
    <property type="entry name" value="Ankyrin repeat-containing domain"/>
    <property type="match status" value="2"/>
</dbReference>
<feature type="domain" description="PGG" evidence="4">
    <location>
        <begin position="645"/>
        <end position="757"/>
    </location>
</feature>